<dbReference type="HAMAP" id="MF_00068">
    <property type="entry name" value="MurQ"/>
    <property type="match status" value="1"/>
</dbReference>
<dbReference type="NCBIfam" id="NF009222">
    <property type="entry name" value="PRK12570.1"/>
    <property type="match status" value="1"/>
</dbReference>
<dbReference type="InterPro" id="IPR001347">
    <property type="entry name" value="SIS_dom"/>
</dbReference>
<geneLocation type="plasmid" evidence="6 7">
    <name>pDATS01</name>
</geneLocation>
<comment type="similarity">
    <text evidence="3">Belongs to the GCKR-like family. MurNAc-6-P etherase subfamily.</text>
</comment>
<evidence type="ECO:0000256" key="3">
    <source>
        <dbReference type="HAMAP-Rule" id="MF_00068"/>
    </source>
</evidence>
<gene>
    <name evidence="3 6" type="primary">murQ</name>
    <name evidence="6" type="ORF">M8445_15135</name>
</gene>
<dbReference type="Pfam" id="PF22645">
    <property type="entry name" value="GKRP_SIS_N"/>
    <property type="match status" value="1"/>
</dbReference>
<dbReference type="RefSeq" id="WP_273991129.1">
    <property type="nucleotide sequence ID" value="NZ_BAABQT010000008.1"/>
</dbReference>
<dbReference type="InterPro" id="IPR005486">
    <property type="entry name" value="Glucokinase_regulatory_CS"/>
</dbReference>
<comment type="miscellaneous">
    <text evidence="3">A lyase-type mechanism (elimination/hydration) is suggested for the cleavage of the lactyl ether bond of MurNAc 6-phosphate, with the formation of an alpha,beta-unsaturated aldehyde intermediate with (E)-stereochemistry, followed by the syn addition of water to give product.</text>
</comment>
<feature type="domain" description="SIS" evidence="5">
    <location>
        <begin position="124"/>
        <end position="287"/>
    </location>
</feature>
<feature type="compositionally biased region" description="Polar residues" evidence="4">
    <location>
        <begin position="1"/>
        <end position="11"/>
    </location>
</feature>
<keyword evidence="6" id="KW-0614">Plasmid</keyword>
<dbReference type="PANTHER" id="PTHR10088:SF4">
    <property type="entry name" value="GLUCOKINASE REGULATORY PROTEIN"/>
    <property type="match status" value="1"/>
</dbReference>
<feature type="compositionally biased region" description="Basic and acidic residues" evidence="4">
    <location>
        <begin position="73"/>
        <end position="83"/>
    </location>
</feature>
<dbReference type="Gene3D" id="1.10.8.1080">
    <property type="match status" value="1"/>
</dbReference>
<protein>
    <recommendedName>
        <fullName evidence="3">N-acetylmuramic acid 6-phosphate etherase</fullName>
        <shortName evidence="3">MurNAc-6-P etherase</shortName>
        <ecNumber evidence="3">4.2.1.126</ecNumber>
    </recommendedName>
    <alternativeName>
        <fullName evidence="3">N-acetylmuramic acid 6-phosphate hydrolase</fullName>
    </alternativeName>
    <alternativeName>
        <fullName evidence="3">N-acetylmuramic acid 6-phosphate lyase</fullName>
    </alternativeName>
</protein>
<comment type="subunit">
    <text evidence="3">Homodimer.</text>
</comment>
<comment type="catalytic activity">
    <reaction evidence="3">
        <text>N-acetyl-D-muramate 6-phosphate + H2O = N-acetyl-D-glucosamine 6-phosphate + (R)-lactate</text>
        <dbReference type="Rhea" id="RHEA:26410"/>
        <dbReference type="ChEBI" id="CHEBI:15377"/>
        <dbReference type="ChEBI" id="CHEBI:16004"/>
        <dbReference type="ChEBI" id="CHEBI:57513"/>
        <dbReference type="ChEBI" id="CHEBI:58722"/>
        <dbReference type="EC" id="4.2.1.126"/>
    </reaction>
</comment>
<evidence type="ECO:0000259" key="5">
    <source>
        <dbReference type="PROSITE" id="PS51464"/>
    </source>
</evidence>
<dbReference type="GO" id="GO:0016829">
    <property type="term" value="F:lyase activity"/>
    <property type="evidence" value="ECO:0007669"/>
    <property type="project" value="UniProtKB-KW"/>
</dbReference>
<comment type="pathway">
    <text evidence="3">Amino-sugar metabolism; N-acetylmuramate degradation.</text>
</comment>
<dbReference type="PROSITE" id="PS51464">
    <property type="entry name" value="SIS"/>
    <property type="match status" value="1"/>
</dbReference>
<evidence type="ECO:0000256" key="4">
    <source>
        <dbReference type="SAM" id="MobiDB-lite"/>
    </source>
</evidence>
<evidence type="ECO:0000313" key="6">
    <source>
        <dbReference type="EMBL" id="WDA60350.1"/>
    </source>
</evidence>
<dbReference type="EC" id="4.2.1.126" evidence="3"/>
<dbReference type="NCBIfam" id="NF003915">
    <property type="entry name" value="PRK05441.1"/>
    <property type="match status" value="1"/>
</dbReference>
<dbReference type="NCBIfam" id="TIGR00274">
    <property type="entry name" value="N-acetylmuramic acid 6-phosphate etherase"/>
    <property type="match status" value="1"/>
</dbReference>
<keyword evidence="7" id="KW-1185">Reference proteome</keyword>
<dbReference type="EMBL" id="CP115166">
    <property type="protein sequence ID" value="WDA60350.1"/>
    <property type="molecule type" value="Genomic_DNA"/>
</dbReference>
<keyword evidence="1 3" id="KW-0456">Lyase</keyword>
<sequence length="367" mass="37502">MTHPPDSSSEPQVPHPETPGQSLTPDATPLPAGALLPEDALLSEGPLPAGRLPAEPLPGGDRPPRRPAPLPPEARRTEGFRSDHADLDRLSTGALVQALADDQLQAVNAARDAAPALARAVTAALPRLERGGRLVYAGAGTSGRLGVLDATELTPTFSWPAERAVPLIAGGESAIRRAVEGAEDDREAGQRDVQAAGVGPDDVLIGVAASGTTPYVLGALAAARAAGALTISLSNNPGTPLLDAADCAVLLDTGPELISGSTRLKAGTAQKIALNTLSSALMVRLGKVYGNLMVDVRTSNIKLEGRALRLVMHAANASESQSRAALLEANGQVKVAVVALRLGVSVREAARRLDEAGGHARAALGEA</sequence>
<comment type="function">
    <text evidence="3">Specifically catalyzes the cleavage of the D-lactyl ether substituent of MurNAc 6-phosphate, producing GlcNAc 6-phosphate and D-lactate.</text>
</comment>
<dbReference type="InterPro" id="IPR005488">
    <property type="entry name" value="Etherase_MurQ"/>
</dbReference>
<evidence type="ECO:0000256" key="2">
    <source>
        <dbReference type="ARBA" id="ARBA00023277"/>
    </source>
</evidence>
<dbReference type="CDD" id="cd05007">
    <property type="entry name" value="SIS_Etherase"/>
    <property type="match status" value="1"/>
</dbReference>
<evidence type="ECO:0000256" key="1">
    <source>
        <dbReference type="ARBA" id="ARBA00023239"/>
    </source>
</evidence>
<keyword evidence="2 3" id="KW-0119">Carbohydrate metabolism</keyword>
<dbReference type="PANTHER" id="PTHR10088">
    <property type="entry name" value="GLUCOKINASE REGULATORY PROTEIN"/>
    <property type="match status" value="1"/>
</dbReference>
<feature type="region of interest" description="Disordered" evidence="4">
    <location>
        <begin position="1"/>
        <end position="83"/>
    </location>
</feature>
<reference evidence="6 7" key="1">
    <citation type="submission" date="2022-12" db="EMBL/GenBank/DDBJ databases">
        <title>Genome Sequence of Deinococcus aquaticus Type Strain PB314.</title>
        <authorList>
            <person name="Albert C."/>
            <person name="Hill J."/>
            <person name="Boren L."/>
            <person name="Scholz-Ng S."/>
            <person name="Fatema N."/>
            <person name="Grosso R."/>
            <person name="Soboslay E."/>
            <person name="Tuohy J."/>
        </authorList>
    </citation>
    <scope>NUCLEOTIDE SEQUENCE [LARGE SCALE GENOMIC DNA]</scope>
    <source>
        <strain evidence="6 7">PB-314</strain>
        <plasmid evidence="6 7">pDATS01</plasmid>
    </source>
</reference>
<dbReference type="SUPFAM" id="SSF53697">
    <property type="entry name" value="SIS domain"/>
    <property type="match status" value="1"/>
</dbReference>
<dbReference type="InterPro" id="IPR040190">
    <property type="entry name" value="MURQ/GCKR"/>
</dbReference>
<name>A0ABY7V6J4_9DEIO</name>
<proteinExistence type="inferred from homology"/>
<dbReference type="Gene3D" id="3.40.50.10490">
    <property type="entry name" value="Glucose-6-phosphate isomerase like protein, domain 1"/>
    <property type="match status" value="1"/>
</dbReference>
<accession>A0ABY7V6J4</accession>
<feature type="active site" description="Proton donor" evidence="3">
    <location>
        <position position="152"/>
    </location>
</feature>
<evidence type="ECO:0000313" key="7">
    <source>
        <dbReference type="Proteomes" id="UP001217044"/>
    </source>
</evidence>
<feature type="active site" evidence="3">
    <location>
        <position position="183"/>
    </location>
</feature>
<organism evidence="6 7">
    <name type="scientific">Deinococcus aquaticus</name>
    <dbReference type="NCBI Taxonomy" id="328692"/>
    <lineage>
        <taxon>Bacteria</taxon>
        <taxon>Thermotogati</taxon>
        <taxon>Deinococcota</taxon>
        <taxon>Deinococci</taxon>
        <taxon>Deinococcales</taxon>
        <taxon>Deinococcaceae</taxon>
        <taxon>Deinococcus</taxon>
    </lineage>
</organism>
<dbReference type="Proteomes" id="UP001217044">
    <property type="component" value="Plasmid pDATS01"/>
</dbReference>
<dbReference type="InterPro" id="IPR046348">
    <property type="entry name" value="SIS_dom_sf"/>
</dbReference>
<dbReference type="PROSITE" id="PS01272">
    <property type="entry name" value="GCKR"/>
    <property type="match status" value="1"/>
</dbReference>